<evidence type="ECO:0000256" key="1">
    <source>
        <dbReference type="ARBA" id="ARBA00022801"/>
    </source>
</evidence>
<evidence type="ECO:0000259" key="4">
    <source>
        <dbReference type="PROSITE" id="PS50056"/>
    </source>
</evidence>
<evidence type="ECO:0008006" key="6">
    <source>
        <dbReference type="Google" id="ProtNLM"/>
    </source>
</evidence>
<dbReference type="GO" id="GO:0005737">
    <property type="term" value="C:cytoplasm"/>
    <property type="evidence" value="ECO:0007669"/>
    <property type="project" value="TreeGrafter"/>
</dbReference>
<dbReference type="SUPFAM" id="SSF52799">
    <property type="entry name" value="(Phosphotyrosine protein) phosphatases II"/>
    <property type="match status" value="1"/>
</dbReference>
<dbReference type="InterPro" id="IPR016130">
    <property type="entry name" value="Tyr_Pase_AS"/>
</dbReference>
<protein>
    <recommendedName>
        <fullName evidence="6">Dual specificity phosphatase catalytic domain</fullName>
    </recommendedName>
</protein>
<sequence length="161" mass="18356">MKFEDANPADEILPGIWLGSIKAATNPQWLSAHNIACVFNCTKDIALYPSISRKYRVPVDDNLKEEEIRNLELWSYEVVFKMLQEYKTGQPMLVHCAAGMQRSAACMAMFLIVVKHMKPSDAVDYIRSKRPIAFRPAVNFKGAIDGFYKSYQKDFNNRSIG</sequence>
<dbReference type="InterPro" id="IPR000387">
    <property type="entry name" value="Tyr_Pase_dom"/>
</dbReference>
<name>A0A6C0L9Y4_9ZZZZ</name>
<dbReference type="PANTHER" id="PTHR10159">
    <property type="entry name" value="DUAL SPECIFICITY PROTEIN PHOSPHATASE"/>
    <property type="match status" value="1"/>
</dbReference>
<reference evidence="5" key="1">
    <citation type="journal article" date="2020" name="Nature">
        <title>Giant virus diversity and host interactions through global metagenomics.</title>
        <authorList>
            <person name="Schulz F."/>
            <person name="Roux S."/>
            <person name="Paez-Espino D."/>
            <person name="Jungbluth S."/>
            <person name="Walsh D.A."/>
            <person name="Denef V.J."/>
            <person name="McMahon K.D."/>
            <person name="Konstantinidis K.T."/>
            <person name="Eloe-Fadrosh E.A."/>
            <person name="Kyrpides N.C."/>
            <person name="Woyke T."/>
        </authorList>
    </citation>
    <scope>NUCLEOTIDE SEQUENCE</scope>
    <source>
        <strain evidence="5">GVMAG-M-3300027759-16</strain>
    </source>
</reference>
<dbReference type="GO" id="GO:0033550">
    <property type="term" value="F:MAP kinase tyrosine phosphatase activity"/>
    <property type="evidence" value="ECO:0007669"/>
    <property type="project" value="TreeGrafter"/>
</dbReference>
<dbReference type="Gene3D" id="3.90.190.10">
    <property type="entry name" value="Protein tyrosine phosphatase superfamily"/>
    <property type="match status" value="1"/>
</dbReference>
<dbReference type="GO" id="GO:0008330">
    <property type="term" value="F:protein tyrosine/threonine phosphatase activity"/>
    <property type="evidence" value="ECO:0007669"/>
    <property type="project" value="TreeGrafter"/>
</dbReference>
<dbReference type="EMBL" id="MN740442">
    <property type="protein sequence ID" value="QHU26501.1"/>
    <property type="molecule type" value="Genomic_DNA"/>
</dbReference>
<dbReference type="PANTHER" id="PTHR10159:SF519">
    <property type="entry name" value="DUAL SPECIFICITY PROTEIN PHOSPHATASE MPK3"/>
    <property type="match status" value="1"/>
</dbReference>
<dbReference type="GO" id="GO:0043409">
    <property type="term" value="P:negative regulation of MAPK cascade"/>
    <property type="evidence" value="ECO:0007669"/>
    <property type="project" value="TreeGrafter"/>
</dbReference>
<dbReference type="AlphaFoldDB" id="A0A6C0L9Y4"/>
<dbReference type="PROSITE" id="PS00383">
    <property type="entry name" value="TYR_PHOSPHATASE_1"/>
    <property type="match status" value="1"/>
</dbReference>
<evidence type="ECO:0000313" key="5">
    <source>
        <dbReference type="EMBL" id="QHU26501.1"/>
    </source>
</evidence>
<evidence type="ECO:0000259" key="3">
    <source>
        <dbReference type="PROSITE" id="PS50054"/>
    </source>
</evidence>
<dbReference type="SMART" id="SM00195">
    <property type="entry name" value="DSPc"/>
    <property type="match status" value="1"/>
</dbReference>
<evidence type="ECO:0000256" key="2">
    <source>
        <dbReference type="ARBA" id="ARBA00022912"/>
    </source>
</evidence>
<dbReference type="PROSITE" id="PS50054">
    <property type="entry name" value="TYR_PHOSPHATASE_DUAL"/>
    <property type="match status" value="1"/>
</dbReference>
<dbReference type="InterPro" id="IPR020422">
    <property type="entry name" value="TYR_PHOSPHATASE_DUAL_dom"/>
</dbReference>
<dbReference type="InterPro" id="IPR000340">
    <property type="entry name" value="Dual-sp_phosphatase_cat-dom"/>
</dbReference>
<accession>A0A6C0L9Y4</accession>
<dbReference type="Pfam" id="PF00782">
    <property type="entry name" value="DSPc"/>
    <property type="match status" value="1"/>
</dbReference>
<feature type="domain" description="Tyrosine specific protein phosphatases" evidence="4">
    <location>
        <begin position="77"/>
        <end position="141"/>
    </location>
</feature>
<dbReference type="GO" id="GO:0017017">
    <property type="term" value="F:MAP kinase tyrosine/serine/threonine phosphatase activity"/>
    <property type="evidence" value="ECO:0007669"/>
    <property type="project" value="TreeGrafter"/>
</dbReference>
<proteinExistence type="predicted"/>
<dbReference type="PROSITE" id="PS50056">
    <property type="entry name" value="TYR_PHOSPHATASE_2"/>
    <property type="match status" value="1"/>
</dbReference>
<keyword evidence="1" id="KW-0378">Hydrolase</keyword>
<feature type="domain" description="Tyrosine-protein phosphatase" evidence="3">
    <location>
        <begin position="7"/>
        <end position="153"/>
    </location>
</feature>
<dbReference type="CDD" id="cd14498">
    <property type="entry name" value="DSP"/>
    <property type="match status" value="1"/>
</dbReference>
<organism evidence="5">
    <name type="scientific">viral metagenome</name>
    <dbReference type="NCBI Taxonomy" id="1070528"/>
    <lineage>
        <taxon>unclassified sequences</taxon>
        <taxon>metagenomes</taxon>
        <taxon>organismal metagenomes</taxon>
    </lineage>
</organism>
<dbReference type="InterPro" id="IPR029021">
    <property type="entry name" value="Prot-tyrosine_phosphatase-like"/>
</dbReference>
<keyword evidence="2" id="KW-0904">Protein phosphatase</keyword>